<name>A0ACC1TNU9_9AGAR</name>
<reference evidence="1" key="1">
    <citation type="submission" date="2022-09" db="EMBL/GenBank/DDBJ databases">
        <title>A Global Phylogenomic Analysis of the Shiitake Genus Lentinula.</title>
        <authorList>
            <consortium name="DOE Joint Genome Institute"/>
            <person name="Sierra-Patev S."/>
            <person name="Min B."/>
            <person name="Naranjo-Ortiz M."/>
            <person name="Looney B."/>
            <person name="Konkel Z."/>
            <person name="Slot J.C."/>
            <person name="Sakamoto Y."/>
            <person name="Steenwyk J.L."/>
            <person name="Rokas A."/>
            <person name="Carro J."/>
            <person name="Camarero S."/>
            <person name="Ferreira P."/>
            <person name="Molpeceres G."/>
            <person name="Ruiz-Duenas F.J."/>
            <person name="Serrano A."/>
            <person name="Henrissat B."/>
            <person name="Drula E."/>
            <person name="Hughes K.W."/>
            <person name="Mata J.L."/>
            <person name="Ishikawa N.K."/>
            <person name="Vargas-Isla R."/>
            <person name="Ushijima S."/>
            <person name="Smith C.A."/>
            <person name="Ahrendt S."/>
            <person name="Andreopoulos W."/>
            <person name="He G."/>
            <person name="Labutti K."/>
            <person name="Lipzen A."/>
            <person name="Ng V."/>
            <person name="Riley R."/>
            <person name="Sandor L."/>
            <person name="Barry K."/>
            <person name="Martinez A.T."/>
            <person name="Xiao Y."/>
            <person name="Gibbons J.G."/>
            <person name="Terashima K."/>
            <person name="Grigoriev I.V."/>
            <person name="Hibbett D.S."/>
        </authorList>
    </citation>
    <scope>NUCLEOTIDE SEQUENCE</scope>
    <source>
        <strain evidence="1">TMI1499</strain>
    </source>
</reference>
<protein>
    <submittedName>
        <fullName evidence="1">Uncharacterized protein</fullName>
    </submittedName>
</protein>
<evidence type="ECO:0000313" key="1">
    <source>
        <dbReference type="EMBL" id="KAJ3806287.1"/>
    </source>
</evidence>
<gene>
    <name evidence="1" type="ORF">F5876DRAFT_91122</name>
</gene>
<accession>A0ACC1TNU9</accession>
<comment type="caution">
    <text evidence="1">The sequence shown here is derived from an EMBL/GenBank/DDBJ whole genome shotgun (WGS) entry which is preliminary data.</text>
</comment>
<keyword evidence="2" id="KW-1185">Reference proteome</keyword>
<dbReference type="EMBL" id="MU795447">
    <property type="protein sequence ID" value="KAJ3806287.1"/>
    <property type="molecule type" value="Genomic_DNA"/>
</dbReference>
<dbReference type="Proteomes" id="UP001163835">
    <property type="component" value="Unassembled WGS sequence"/>
</dbReference>
<evidence type="ECO:0000313" key="2">
    <source>
        <dbReference type="Proteomes" id="UP001163835"/>
    </source>
</evidence>
<sequence length="335" mass="38766">MQHLDITSSDSVFAITSAGDNVLHYVIASSPRNVSYLLELKLAAISSLEYSDFFALFGRGYHPRFRDLLDSKLKHRLSIYTYEFWKANASAFLSSTFYDWGYSGRALWFVRLLFKLAGVYGEVERLCDLWLNPLMVALLRNPIFCWNALGVPLNQQRMLLDEGGVYQYICDTLDPILSTYLLKTQNYFYLLALLGHYTPECCPSYLSHEGFDKLKAKNCECLNAFRIYTETIFDILHELPSSSLTRVLLMDHMDWYDPSSNELKNEAIELSRVLAPSGLVFWRSASRYPWYNQVFTLNGFQVMPVNIRQPGTAIPLDKVNMYASFWQVEKIKWSE</sequence>
<organism evidence="1 2">
    <name type="scientific">Lentinula aff. lateritia</name>
    <dbReference type="NCBI Taxonomy" id="2804960"/>
    <lineage>
        <taxon>Eukaryota</taxon>
        <taxon>Fungi</taxon>
        <taxon>Dikarya</taxon>
        <taxon>Basidiomycota</taxon>
        <taxon>Agaricomycotina</taxon>
        <taxon>Agaricomycetes</taxon>
        <taxon>Agaricomycetidae</taxon>
        <taxon>Agaricales</taxon>
        <taxon>Marasmiineae</taxon>
        <taxon>Omphalotaceae</taxon>
        <taxon>Lentinula</taxon>
    </lineage>
</organism>
<proteinExistence type="predicted"/>